<reference evidence="2 3" key="1">
    <citation type="journal article" date="2013" name="Genome Announc.">
        <title>Genome Sequence of Sporolactobacillus laevolacticus DSM442, an Efficient Polymer-Grade D-Lactate Producer from Agricultural Waste Cottonseed as a Nitrogen Source.</title>
        <authorList>
            <person name="Wang H."/>
            <person name="Wang L."/>
            <person name="Ju J."/>
            <person name="Yu B."/>
            <person name="Ma Y."/>
        </authorList>
    </citation>
    <scope>NUCLEOTIDE SEQUENCE [LARGE SCALE GENOMIC DNA]</scope>
    <source>
        <strain evidence="2 3">DSM 442</strain>
    </source>
</reference>
<dbReference type="STRING" id="1395513.P343_14425"/>
<protein>
    <submittedName>
        <fullName evidence="2">Uncharacterized protein</fullName>
    </submittedName>
</protein>
<comment type="caution">
    <text evidence="2">The sequence shown here is derived from an EMBL/GenBank/DDBJ whole genome shotgun (WGS) entry which is preliminary data.</text>
</comment>
<gene>
    <name evidence="2" type="ORF">P343_14425</name>
</gene>
<accession>V6IUY6</accession>
<evidence type="ECO:0000256" key="1">
    <source>
        <dbReference type="SAM" id="Phobius"/>
    </source>
</evidence>
<organism evidence="2 3">
    <name type="scientific">Sporolactobacillus laevolacticus DSM 442</name>
    <dbReference type="NCBI Taxonomy" id="1395513"/>
    <lineage>
        <taxon>Bacteria</taxon>
        <taxon>Bacillati</taxon>
        <taxon>Bacillota</taxon>
        <taxon>Bacilli</taxon>
        <taxon>Bacillales</taxon>
        <taxon>Sporolactobacillaceae</taxon>
        <taxon>Sporolactobacillus</taxon>
    </lineage>
</organism>
<proteinExistence type="predicted"/>
<evidence type="ECO:0000313" key="2">
    <source>
        <dbReference type="EMBL" id="EST10922.1"/>
    </source>
</evidence>
<evidence type="ECO:0000313" key="3">
    <source>
        <dbReference type="Proteomes" id="UP000018296"/>
    </source>
</evidence>
<keyword evidence="1" id="KW-0472">Membrane</keyword>
<sequence>MLIVNKRSNHQNFLSRIALEFLFTIAISLFLLTMITIINKVKLRNKESKK</sequence>
<dbReference type="PATRIC" id="fig|1395513.3.peg.2928"/>
<feature type="transmembrane region" description="Helical" evidence="1">
    <location>
        <begin position="17"/>
        <end position="38"/>
    </location>
</feature>
<dbReference type="Proteomes" id="UP000018296">
    <property type="component" value="Unassembled WGS sequence"/>
</dbReference>
<name>V6IUY6_9BACL</name>
<keyword evidence="1" id="KW-0812">Transmembrane</keyword>
<keyword evidence="1" id="KW-1133">Transmembrane helix</keyword>
<dbReference type="AlphaFoldDB" id="V6IUY6"/>
<dbReference type="EMBL" id="AWTC01000016">
    <property type="protein sequence ID" value="EST10922.1"/>
    <property type="molecule type" value="Genomic_DNA"/>
</dbReference>
<keyword evidence="3" id="KW-1185">Reference proteome</keyword>